<dbReference type="InterPro" id="IPR029058">
    <property type="entry name" value="AB_hydrolase_fold"/>
</dbReference>
<dbReference type="AlphaFoldDB" id="A0A4R5BN89"/>
<evidence type="ECO:0000313" key="3">
    <source>
        <dbReference type="Proteomes" id="UP000295578"/>
    </source>
</evidence>
<dbReference type="OrthoDB" id="9808398at2"/>
<keyword evidence="2" id="KW-0378">Hydrolase</keyword>
<dbReference type="GO" id="GO:0016787">
    <property type="term" value="F:hydrolase activity"/>
    <property type="evidence" value="ECO:0007669"/>
    <property type="project" value="UniProtKB-KW"/>
</dbReference>
<evidence type="ECO:0000259" key="1">
    <source>
        <dbReference type="Pfam" id="PF12697"/>
    </source>
</evidence>
<protein>
    <submittedName>
        <fullName evidence="2">Alpha/beta fold hydrolase</fullName>
    </submittedName>
</protein>
<gene>
    <name evidence="2" type="ORF">E1293_08890</name>
</gene>
<dbReference type="Proteomes" id="UP000295578">
    <property type="component" value="Unassembled WGS sequence"/>
</dbReference>
<dbReference type="SUPFAM" id="SSF53474">
    <property type="entry name" value="alpha/beta-Hydrolases"/>
    <property type="match status" value="1"/>
</dbReference>
<evidence type="ECO:0000313" key="2">
    <source>
        <dbReference type="EMBL" id="TDD86846.1"/>
    </source>
</evidence>
<dbReference type="Gene3D" id="3.40.50.1820">
    <property type="entry name" value="alpha/beta hydrolase"/>
    <property type="match status" value="1"/>
</dbReference>
<keyword evidence="3" id="KW-1185">Reference proteome</keyword>
<accession>A0A4R5BN89</accession>
<comment type="caution">
    <text evidence="2">The sequence shown here is derived from an EMBL/GenBank/DDBJ whole genome shotgun (WGS) entry which is preliminary data.</text>
</comment>
<dbReference type="Pfam" id="PF12697">
    <property type="entry name" value="Abhydrolase_6"/>
    <property type="match status" value="1"/>
</dbReference>
<proteinExistence type="predicted"/>
<dbReference type="InterPro" id="IPR000073">
    <property type="entry name" value="AB_hydrolase_1"/>
</dbReference>
<reference evidence="2 3" key="1">
    <citation type="submission" date="2019-03" db="EMBL/GenBank/DDBJ databases">
        <title>Draft genome sequences of novel Actinobacteria.</title>
        <authorList>
            <person name="Sahin N."/>
            <person name="Ay H."/>
            <person name="Saygin H."/>
        </authorList>
    </citation>
    <scope>NUCLEOTIDE SEQUENCE [LARGE SCALE GENOMIC DNA]</scope>
    <source>
        <strain evidence="2 3">DSM 45941</strain>
    </source>
</reference>
<name>A0A4R5BN89_9ACTN</name>
<organism evidence="2 3">
    <name type="scientific">Actinomadura darangshiensis</name>
    <dbReference type="NCBI Taxonomy" id="705336"/>
    <lineage>
        <taxon>Bacteria</taxon>
        <taxon>Bacillati</taxon>
        <taxon>Actinomycetota</taxon>
        <taxon>Actinomycetes</taxon>
        <taxon>Streptosporangiales</taxon>
        <taxon>Thermomonosporaceae</taxon>
        <taxon>Actinomadura</taxon>
    </lineage>
</organism>
<dbReference type="PANTHER" id="PTHR43194">
    <property type="entry name" value="HYDROLASE ALPHA/BETA FOLD FAMILY"/>
    <property type="match status" value="1"/>
</dbReference>
<sequence>MTPAPAAVLVPGMLCDDDLWTGVADRLGTTALTAAITAPTIAEMAAQVLSATAGPFALIGLSLGAIVGFEVLRIAPERVRAFCAISTNAAAPTPAQLDGWRAAAGRLERGKFEQAVQEDILPAMYSPGALDALAGRFTDMARRVGPARLRAQLAAQATRTDAFPVLEAARCPALVMCGDADALCPVDFHRRIAAAVPRGRLRVVPGAGHLLPMERPRETSELLRTWLAAAAA</sequence>
<feature type="domain" description="AB hydrolase-1" evidence="1">
    <location>
        <begin position="33"/>
        <end position="221"/>
    </location>
</feature>
<dbReference type="EMBL" id="SMKY01000027">
    <property type="protein sequence ID" value="TDD86846.1"/>
    <property type="molecule type" value="Genomic_DNA"/>
</dbReference>
<dbReference type="InterPro" id="IPR050228">
    <property type="entry name" value="Carboxylesterase_BioH"/>
</dbReference>
<dbReference type="RefSeq" id="WP_132195769.1">
    <property type="nucleotide sequence ID" value="NZ_SMKY01000027.1"/>
</dbReference>
<dbReference type="PANTHER" id="PTHR43194:SF5">
    <property type="entry name" value="PIMELOYL-[ACYL-CARRIER PROTEIN] METHYL ESTER ESTERASE"/>
    <property type="match status" value="1"/>
</dbReference>